<evidence type="ECO:0000259" key="1">
    <source>
        <dbReference type="Pfam" id="PF26571"/>
    </source>
</evidence>
<comment type="caution">
    <text evidence="2">The sequence shown here is derived from an EMBL/GenBank/DDBJ whole genome shotgun (WGS) entry which is preliminary data.</text>
</comment>
<dbReference type="EMBL" id="MLQM01000115">
    <property type="protein sequence ID" value="OHV00146.1"/>
    <property type="molecule type" value="Genomic_DNA"/>
</dbReference>
<dbReference type="Pfam" id="PF26571">
    <property type="entry name" value="VldE"/>
    <property type="match status" value="1"/>
</dbReference>
<organism evidence="2 3">
    <name type="scientific">Mycobacterium talmoniae</name>
    <dbReference type="NCBI Taxonomy" id="1858794"/>
    <lineage>
        <taxon>Bacteria</taxon>
        <taxon>Bacillati</taxon>
        <taxon>Actinomycetota</taxon>
        <taxon>Actinomycetes</taxon>
        <taxon>Mycobacteriales</taxon>
        <taxon>Mycobacteriaceae</taxon>
        <taxon>Mycobacterium</taxon>
    </lineage>
</organism>
<evidence type="ECO:0000313" key="2">
    <source>
        <dbReference type="EMBL" id="OHV00146.1"/>
    </source>
</evidence>
<reference evidence="2 3" key="1">
    <citation type="submission" date="2016-10" db="EMBL/GenBank/DDBJ databases">
        <title>Genome sequence of Mycobacterium talmonii.</title>
        <authorList>
            <person name="Greninger A.L."/>
            <person name="Elliott B."/>
            <person name="Vasireddy S."/>
            <person name="Vasireddy R."/>
        </authorList>
    </citation>
    <scope>NUCLEOTIDE SEQUENCE [LARGE SCALE GENOMIC DNA]</scope>
    <source>
        <strain evidence="3">NE-TNMC-100812</strain>
    </source>
</reference>
<evidence type="ECO:0000313" key="3">
    <source>
        <dbReference type="Proteomes" id="UP000179734"/>
    </source>
</evidence>
<keyword evidence="3" id="KW-1185">Reference proteome</keyword>
<dbReference type="Proteomes" id="UP000179734">
    <property type="component" value="Unassembled WGS sequence"/>
</dbReference>
<accession>A0A1S1NG55</accession>
<sequence>MTVDGLLAQLDGLLGRGRVATGSAAPMVRQLAPPAAPANWSSPAADDLVGRNNRLSGNGAVFAASDDDAKAKLDDAGAQVGHGKNQMGVIREDYRRNRDRMAPAASNPEVAARMAELDRQRASDGATTVRNAVGRMPQIGGNPAMGSLAQMMPAAAAPMAAMAPALSAPLQAFSQIPALMGPAASMLTLPHTVTHNGTPHDNDTTNSLGLSDREGRLAAGGLPPGVASESGLQTDTILAARAVSAAFPEISEIGGVRDDPLKWHPNGQAIDVMLPDRNSPNGKALGDQILAFALRHQAAFHLNHICWQQRLYYPDGSSEPMGDRGGPTANHMDHVHIATNGGGYPHGGEVYSL</sequence>
<dbReference type="InterPro" id="IPR058593">
    <property type="entry name" value="ARB_07466-like_C"/>
</dbReference>
<feature type="domain" description="ARB-07466-like C-terminal" evidence="1">
    <location>
        <begin position="229"/>
        <end position="332"/>
    </location>
</feature>
<dbReference type="AlphaFoldDB" id="A0A1S1NG55"/>
<protein>
    <recommendedName>
        <fullName evidence="1">ARB-07466-like C-terminal domain-containing protein</fullName>
    </recommendedName>
</protein>
<name>A0A1S1NG55_9MYCO</name>
<gene>
    <name evidence="2" type="ORF">BKN37_18495</name>
</gene>
<dbReference type="RefSeq" id="WP_071028432.1">
    <property type="nucleotide sequence ID" value="NZ_MLQM01000115.1"/>
</dbReference>
<proteinExistence type="predicted"/>